<evidence type="ECO:0000313" key="1">
    <source>
        <dbReference type="EnsemblPlants" id="EMT17551"/>
    </source>
</evidence>
<protein>
    <submittedName>
        <fullName evidence="1">Uncharacterized protein</fullName>
    </submittedName>
</protein>
<reference evidence="1" key="1">
    <citation type="submission" date="2015-06" db="UniProtKB">
        <authorList>
            <consortium name="EnsemblPlants"/>
        </authorList>
    </citation>
    <scope>IDENTIFICATION</scope>
</reference>
<dbReference type="AlphaFoldDB" id="R7W7F6"/>
<organism evidence="1">
    <name type="scientific">Aegilops tauschii</name>
    <name type="common">Tausch's goatgrass</name>
    <name type="synonym">Aegilops squarrosa</name>
    <dbReference type="NCBI Taxonomy" id="37682"/>
    <lineage>
        <taxon>Eukaryota</taxon>
        <taxon>Viridiplantae</taxon>
        <taxon>Streptophyta</taxon>
        <taxon>Embryophyta</taxon>
        <taxon>Tracheophyta</taxon>
        <taxon>Spermatophyta</taxon>
        <taxon>Magnoliopsida</taxon>
        <taxon>Liliopsida</taxon>
        <taxon>Poales</taxon>
        <taxon>Poaceae</taxon>
        <taxon>BOP clade</taxon>
        <taxon>Pooideae</taxon>
        <taxon>Triticodae</taxon>
        <taxon>Triticeae</taxon>
        <taxon>Triticinae</taxon>
        <taxon>Aegilops</taxon>
    </lineage>
</organism>
<dbReference type="EnsemblPlants" id="EMT17551">
    <property type="protein sequence ID" value="EMT17551"/>
    <property type="gene ID" value="F775_44087"/>
</dbReference>
<proteinExistence type="predicted"/>
<sequence length="54" mass="5570">MSSLSSLADLPWQARGGGVFDVGQGSALVLASYPVLLLLVLLSAFVSQLDLPPV</sequence>
<name>R7W7F6_AEGTA</name>
<accession>R7W7F6</accession>